<dbReference type="InterPro" id="IPR000836">
    <property type="entry name" value="PRTase_dom"/>
</dbReference>
<evidence type="ECO:0000313" key="4">
    <source>
        <dbReference type="EMBL" id="CAB4125948.1"/>
    </source>
</evidence>
<dbReference type="GO" id="GO:0016757">
    <property type="term" value="F:glycosyltransferase activity"/>
    <property type="evidence" value="ECO:0007669"/>
    <property type="project" value="UniProtKB-KW"/>
</dbReference>
<name>A0A6J5KTX5_9CAUD</name>
<evidence type="ECO:0000256" key="1">
    <source>
        <dbReference type="ARBA" id="ARBA00022676"/>
    </source>
</evidence>
<organism evidence="4">
    <name type="scientific">uncultured Caudovirales phage</name>
    <dbReference type="NCBI Taxonomy" id="2100421"/>
    <lineage>
        <taxon>Viruses</taxon>
        <taxon>Duplodnaviria</taxon>
        <taxon>Heunggongvirae</taxon>
        <taxon>Uroviricota</taxon>
        <taxon>Caudoviricetes</taxon>
        <taxon>Peduoviridae</taxon>
        <taxon>Maltschvirus</taxon>
        <taxon>Maltschvirus maltsch</taxon>
    </lineage>
</organism>
<dbReference type="PANTHER" id="PTHR43363">
    <property type="entry name" value="HYPOXANTHINE PHOSPHORIBOSYLTRANSFERASE"/>
    <property type="match status" value="1"/>
</dbReference>
<dbReference type="Gene3D" id="3.40.50.2020">
    <property type="match status" value="1"/>
</dbReference>
<evidence type="ECO:0000256" key="2">
    <source>
        <dbReference type="ARBA" id="ARBA00022679"/>
    </source>
</evidence>
<keyword evidence="2 4" id="KW-0808">Transferase</keyword>
<dbReference type="SUPFAM" id="SSF53271">
    <property type="entry name" value="PRTase-like"/>
    <property type="match status" value="1"/>
</dbReference>
<dbReference type="CDD" id="cd06223">
    <property type="entry name" value="PRTases_typeI"/>
    <property type="match status" value="1"/>
</dbReference>
<keyword evidence="1 4" id="KW-0328">Glycosyltransferase</keyword>
<accession>A0A6J5KTX5</accession>
<reference evidence="4" key="1">
    <citation type="submission" date="2020-04" db="EMBL/GenBank/DDBJ databases">
        <authorList>
            <person name="Chiriac C."/>
            <person name="Salcher M."/>
            <person name="Ghai R."/>
            <person name="Kavagutti S V."/>
        </authorList>
    </citation>
    <scope>NUCLEOTIDE SEQUENCE</scope>
</reference>
<protein>
    <submittedName>
        <fullName evidence="4">COG2236 Predicted phosphoribosyltransferases</fullName>
    </submittedName>
</protein>
<dbReference type="PANTHER" id="PTHR43363:SF1">
    <property type="entry name" value="HYPOXANTHINE-GUANINE PHOSPHORIBOSYLTRANSFERASE"/>
    <property type="match status" value="1"/>
</dbReference>
<dbReference type="InterPro" id="IPR029057">
    <property type="entry name" value="PRTase-like"/>
</dbReference>
<gene>
    <name evidence="5" type="ORF">UFOVP181_290</name>
    <name evidence="4" type="ORF">UFOVP57_349</name>
</gene>
<evidence type="ECO:0000259" key="3">
    <source>
        <dbReference type="Pfam" id="PF00156"/>
    </source>
</evidence>
<proteinExistence type="predicted"/>
<dbReference type="EMBL" id="LR798231">
    <property type="protein sequence ID" value="CAB5209027.1"/>
    <property type="molecule type" value="Genomic_DNA"/>
</dbReference>
<dbReference type="Pfam" id="PF00156">
    <property type="entry name" value="Pribosyltran"/>
    <property type="match status" value="1"/>
</dbReference>
<feature type="domain" description="Phosphoribosyltransferase" evidence="3">
    <location>
        <begin position="6"/>
        <end position="157"/>
    </location>
</feature>
<sequence>MKKIFYNWQQVQGACLEIVRQMQQGDWKPDYIVGITRGGAIPAILISQFLNVPMKPLMVNLRDNPDTVSDLNMAEDAYGYNGPVGLPMAKNILVVDDINDSGATIAWIKEDWQGSCLPNDERWNHVWGQNVRFATLTSNIASKESVDYSVWEVNKAEEDCWLVYPWEDYWL</sequence>
<dbReference type="EMBL" id="LR796187">
    <property type="protein sequence ID" value="CAB4125948.1"/>
    <property type="molecule type" value="Genomic_DNA"/>
</dbReference>
<evidence type="ECO:0000313" key="5">
    <source>
        <dbReference type="EMBL" id="CAB5209027.1"/>
    </source>
</evidence>